<name>A0A562TVA0_9SPHI</name>
<sequence>MNRKVIIGITCLLIGLGIATASCGQSKSGKTSDLRVILIRHGEKPDDGDNLSCSGLNRSLKLPAVIKSKYGVPDYIYVPAPGTGKKTKNCRMLQTATPLAIKYNLNINTNYNVDEANKLANNITKNSGTILVVWEHKELVSIAEMLGVKGKLYWDPADYDTIWVITFKQGNAILSKDIEGIKPSAACSF</sequence>
<evidence type="ECO:0000313" key="3">
    <source>
        <dbReference type="Proteomes" id="UP000317010"/>
    </source>
</evidence>
<reference evidence="2 3" key="1">
    <citation type="submission" date="2019-07" db="EMBL/GenBank/DDBJ databases">
        <title>Genomic Encyclopedia of Archaeal and Bacterial Type Strains, Phase II (KMG-II): from individual species to whole genera.</title>
        <authorList>
            <person name="Goeker M."/>
        </authorList>
    </citation>
    <scope>NUCLEOTIDE SEQUENCE [LARGE SCALE GENOMIC DNA]</scope>
    <source>
        <strain evidence="2 3">ATCC BAA-1854</strain>
    </source>
</reference>
<dbReference type="PROSITE" id="PS51257">
    <property type="entry name" value="PROKAR_LIPOPROTEIN"/>
    <property type="match status" value="1"/>
</dbReference>
<evidence type="ECO:0000313" key="2">
    <source>
        <dbReference type="EMBL" id="TWI97541.1"/>
    </source>
</evidence>
<comment type="caution">
    <text evidence="2">The sequence shown here is derived from an EMBL/GenBank/DDBJ whole genome shotgun (WGS) entry which is preliminary data.</text>
</comment>
<dbReference type="AlphaFoldDB" id="A0A562TVA0"/>
<proteinExistence type="predicted"/>
<protein>
    <recommendedName>
        <fullName evidence="4">Histidine phosphatase superfamily protein (Branch 1)</fullName>
    </recommendedName>
</protein>
<dbReference type="CDD" id="cd07040">
    <property type="entry name" value="HP"/>
    <property type="match status" value="1"/>
</dbReference>
<accession>A0A562TVA0</accession>
<feature type="signal peptide" evidence="1">
    <location>
        <begin position="1"/>
        <end position="21"/>
    </location>
</feature>
<dbReference type="OrthoDB" id="8448116at2"/>
<gene>
    <name evidence="2" type="ORF">JN11_03360</name>
</gene>
<keyword evidence="1" id="KW-0732">Signal</keyword>
<dbReference type="EMBL" id="VLLI01000010">
    <property type="protein sequence ID" value="TWI97541.1"/>
    <property type="molecule type" value="Genomic_DNA"/>
</dbReference>
<keyword evidence="3" id="KW-1185">Reference proteome</keyword>
<dbReference type="RefSeq" id="WP_144914344.1">
    <property type="nucleotide sequence ID" value="NZ_VLLI01000010.1"/>
</dbReference>
<feature type="chain" id="PRO_5021873757" description="Histidine phosphatase superfamily protein (Branch 1)" evidence="1">
    <location>
        <begin position="22"/>
        <end position="189"/>
    </location>
</feature>
<organism evidence="2 3">
    <name type="scientific">Mucilaginibacter frigoritolerans</name>
    <dbReference type="NCBI Taxonomy" id="652788"/>
    <lineage>
        <taxon>Bacteria</taxon>
        <taxon>Pseudomonadati</taxon>
        <taxon>Bacteroidota</taxon>
        <taxon>Sphingobacteriia</taxon>
        <taxon>Sphingobacteriales</taxon>
        <taxon>Sphingobacteriaceae</taxon>
        <taxon>Mucilaginibacter</taxon>
    </lineage>
</organism>
<evidence type="ECO:0008006" key="4">
    <source>
        <dbReference type="Google" id="ProtNLM"/>
    </source>
</evidence>
<evidence type="ECO:0000256" key="1">
    <source>
        <dbReference type="SAM" id="SignalP"/>
    </source>
</evidence>
<dbReference type="Proteomes" id="UP000317010">
    <property type="component" value="Unassembled WGS sequence"/>
</dbReference>